<dbReference type="Pfam" id="PF13412">
    <property type="entry name" value="HTH_24"/>
    <property type="match status" value="1"/>
</dbReference>
<dbReference type="InterPro" id="IPR000485">
    <property type="entry name" value="AsnC-type_HTH_dom"/>
</dbReference>
<dbReference type="Proteomes" id="UP000443423">
    <property type="component" value="Unassembled WGS sequence"/>
</dbReference>
<evidence type="ECO:0000256" key="1">
    <source>
        <dbReference type="ARBA" id="ARBA00023015"/>
    </source>
</evidence>
<sequence length="158" mass="18035">MSDVSLDKIDRGILFVLQRDARNVAIAEIAEEVNVSASTVRNRIKALEESEIIQGYFPKIDYERANYPLHVMFVSTAPAEERDELAQSAIECHGVVDVREMLTSMQNIYVEVVAIDTRDLTEITNELSRLGLEIVSSEIITNHYVRPWAKFEFETDEE</sequence>
<dbReference type="SUPFAM" id="SSF46785">
    <property type="entry name" value="Winged helix' DNA-binding domain"/>
    <property type="match status" value="1"/>
</dbReference>
<dbReference type="PROSITE" id="PS50956">
    <property type="entry name" value="HTH_ASNC_2"/>
    <property type="match status" value="1"/>
</dbReference>
<dbReference type="Gene3D" id="1.10.10.10">
    <property type="entry name" value="Winged helix-like DNA-binding domain superfamily/Winged helix DNA-binding domain"/>
    <property type="match status" value="1"/>
</dbReference>
<keyword evidence="6" id="KW-1185">Reference proteome</keyword>
<dbReference type="AlphaFoldDB" id="A0A6A8G478"/>
<dbReference type="EMBL" id="WKJQ01000001">
    <property type="protein sequence ID" value="MRW95497.1"/>
    <property type="molecule type" value="Genomic_DNA"/>
</dbReference>
<evidence type="ECO:0000313" key="5">
    <source>
        <dbReference type="EMBL" id="MRW95497.1"/>
    </source>
</evidence>
<dbReference type="GO" id="GO:0043565">
    <property type="term" value="F:sequence-specific DNA binding"/>
    <property type="evidence" value="ECO:0007669"/>
    <property type="project" value="InterPro"/>
</dbReference>
<keyword evidence="2" id="KW-0238">DNA-binding</keyword>
<dbReference type="CDD" id="cd00090">
    <property type="entry name" value="HTH_ARSR"/>
    <property type="match status" value="1"/>
</dbReference>
<protein>
    <submittedName>
        <fullName evidence="5">Winged helix-turn-helix transcriptional regulator</fullName>
    </submittedName>
</protein>
<evidence type="ECO:0000313" key="6">
    <source>
        <dbReference type="Proteomes" id="UP000443423"/>
    </source>
</evidence>
<dbReference type="RefSeq" id="WP_151109151.1">
    <property type="nucleotide sequence ID" value="NZ_WKJQ01000001.1"/>
</dbReference>
<dbReference type="SMART" id="SM00344">
    <property type="entry name" value="HTH_ASNC"/>
    <property type="match status" value="1"/>
</dbReference>
<name>A0A6A8G478_9EURY</name>
<accession>A0A6A8G478</accession>
<keyword evidence="3" id="KW-0804">Transcription</keyword>
<dbReference type="InterPro" id="IPR036390">
    <property type="entry name" value="WH_DNA-bd_sf"/>
</dbReference>
<keyword evidence="1" id="KW-0805">Transcription regulation</keyword>
<dbReference type="InterPro" id="IPR036388">
    <property type="entry name" value="WH-like_DNA-bd_sf"/>
</dbReference>
<evidence type="ECO:0000256" key="3">
    <source>
        <dbReference type="ARBA" id="ARBA00023163"/>
    </source>
</evidence>
<dbReference type="PRINTS" id="PR00033">
    <property type="entry name" value="HTHASNC"/>
</dbReference>
<gene>
    <name evidence="5" type="ORF">GJR99_02770</name>
</gene>
<dbReference type="GO" id="GO:0005829">
    <property type="term" value="C:cytosol"/>
    <property type="evidence" value="ECO:0007669"/>
    <property type="project" value="TreeGrafter"/>
</dbReference>
<dbReference type="GO" id="GO:0043200">
    <property type="term" value="P:response to amino acid"/>
    <property type="evidence" value="ECO:0007669"/>
    <property type="project" value="TreeGrafter"/>
</dbReference>
<dbReference type="InterPro" id="IPR019888">
    <property type="entry name" value="Tscrpt_reg_AsnC-like"/>
</dbReference>
<comment type="caution">
    <text evidence="5">The sequence shown here is derived from an EMBL/GenBank/DDBJ whole genome shotgun (WGS) entry which is preliminary data.</text>
</comment>
<evidence type="ECO:0000259" key="4">
    <source>
        <dbReference type="PROSITE" id="PS50956"/>
    </source>
</evidence>
<reference evidence="5 6" key="1">
    <citation type="submission" date="2019-11" db="EMBL/GenBank/DDBJ databases">
        <title>Whole genome sequence of Haloferax sp. MBLA0078.</title>
        <authorList>
            <person name="Seo M.-J."/>
            <person name="Cho E.-S."/>
        </authorList>
    </citation>
    <scope>NUCLEOTIDE SEQUENCE [LARGE SCALE GENOMIC DNA]</scope>
    <source>
        <strain evidence="5 6">MBLA0078</strain>
    </source>
</reference>
<feature type="domain" description="HTH asnC-type" evidence="4">
    <location>
        <begin position="6"/>
        <end position="68"/>
    </location>
</feature>
<dbReference type="PANTHER" id="PTHR30154:SF34">
    <property type="entry name" value="TRANSCRIPTIONAL REGULATOR AZLB"/>
    <property type="match status" value="1"/>
</dbReference>
<dbReference type="PANTHER" id="PTHR30154">
    <property type="entry name" value="LEUCINE-RESPONSIVE REGULATORY PROTEIN"/>
    <property type="match status" value="1"/>
</dbReference>
<dbReference type="InterPro" id="IPR011991">
    <property type="entry name" value="ArsR-like_HTH"/>
</dbReference>
<dbReference type="OrthoDB" id="6762at2157"/>
<proteinExistence type="predicted"/>
<evidence type="ECO:0000256" key="2">
    <source>
        <dbReference type="ARBA" id="ARBA00023125"/>
    </source>
</evidence>
<organism evidence="5 6">
    <name type="scientific">Haloferax marinum</name>
    <dbReference type="NCBI Taxonomy" id="2666143"/>
    <lineage>
        <taxon>Archaea</taxon>
        <taxon>Methanobacteriati</taxon>
        <taxon>Methanobacteriota</taxon>
        <taxon>Stenosarchaea group</taxon>
        <taxon>Halobacteria</taxon>
        <taxon>Halobacteriales</taxon>
        <taxon>Haloferacaceae</taxon>
        <taxon>Haloferax</taxon>
    </lineage>
</organism>